<dbReference type="AlphaFoldDB" id="A0A4S8IPV7"/>
<keyword evidence="3" id="KW-1185">Reference proteome</keyword>
<dbReference type="Proteomes" id="UP000317650">
    <property type="component" value="Chromosome 6"/>
</dbReference>
<protein>
    <submittedName>
        <fullName evidence="2">Uncharacterized protein</fullName>
    </submittedName>
</protein>
<organism evidence="2 3">
    <name type="scientific">Musa balbisiana</name>
    <name type="common">Banana</name>
    <dbReference type="NCBI Taxonomy" id="52838"/>
    <lineage>
        <taxon>Eukaryota</taxon>
        <taxon>Viridiplantae</taxon>
        <taxon>Streptophyta</taxon>
        <taxon>Embryophyta</taxon>
        <taxon>Tracheophyta</taxon>
        <taxon>Spermatophyta</taxon>
        <taxon>Magnoliopsida</taxon>
        <taxon>Liliopsida</taxon>
        <taxon>Zingiberales</taxon>
        <taxon>Musaceae</taxon>
        <taxon>Musa</taxon>
    </lineage>
</organism>
<evidence type="ECO:0000313" key="3">
    <source>
        <dbReference type="Proteomes" id="UP000317650"/>
    </source>
</evidence>
<dbReference type="EMBL" id="PYDT01000009">
    <property type="protein sequence ID" value="THU50633.1"/>
    <property type="molecule type" value="Genomic_DNA"/>
</dbReference>
<name>A0A4S8IPV7_MUSBA</name>
<sequence>MIRASIYIMPAIAYTCLVRLRNASGVTAEGPGASSGGDSPGREVVESSLQGRVPASCSSDMSPPSSAKMMMRWLCLLSVSGEGWTGGVGGVLASGWGLALRGLPTRVSFVVGCVLSSPEWLATFLHDVDTPLRREVQAGIGWDSNRRTTLFCAPDDDSRVKTPAA</sequence>
<comment type="caution">
    <text evidence="2">The sequence shown here is derived from an EMBL/GenBank/DDBJ whole genome shotgun (WGS) entry which is preliminary data.</text>
</comment>
<accession>A0A4S8IPV7</accession>
<gene>
    <name evidence="2" type="ORF">C4D60_Mb06t22340</name>
</gene>
<feature type="region of interest" description="Disordered" evidence="1">
    <location>
        <begin position="28"/>
        <end position="61"/>
    </location>
</feature>
<proteinExistence type="predicted"/>
<reference evidence="2 3" key="1">
    <citation type="journal article" date="2019" name="Nat. Plants">
        <title>Genome sequencing of Musa balbisiana reveals subgenome evolution and function divergence in polyploid bananas.</title>
        <authorList>
            <person name="Yao X."/>
        </authorList>
    </citation>
    <scope>NUCLEOTIDE SEQUENCE [LARGE SCALE GENOMIC DNA]</scope>
    <source>
        <strain evidence="3">cv. DH-PKW</strain>
        <tissue evidence="2">Leaves</tissue>
    </source>
</reference>
<evidence type="ECO:0000256" key="1">
    <source>
        <dbReference type="SAM" id="MobiDB-lite"/>
    </source>
</evidence>
<evidence type="ECO:0000313" key="2">
    <source>
        <dbReference type="EMBL" id="THU50633.1"/>
    </source>
</evidence>